<dbReference type="Pfam" id="PF03265">
    <property type="entry name" value="DNase_II"/>
    <property type="match status" value="3"/>
</dbReference>
<comment type="caution">
    <text evidence="4">The sequence shown here is derived from an EMBL/GenBank/DDBJ whole genome shotgun (WGS) entry which is preliminary data.</text>
</comment>
<sequence>MMFTSIIVIFISLKICIAQVATCKDDNNANPPNVLSSKLLKSAMNPAWAASGANIDQNRDHSIIRTMASFVQFQGEINVLAYSDDPPNLPPRNEKSKTKGVLLVHNAADEAAWFVHTVPNFLAYLSAYSWPQAETAKGHMFLCVSFSKVHLNSVGKAIRYQEPYVYVNNLPAAILNQNMELFNLINGIDVRVTPFLAHERFATKSVQAVANIQAFGKHSKSFADMYARILRNKFAASIMVWAPADARSKSICRGQHKLQKITSVQLDGVQVSRGADSAKWALIDGKNIVCFTTNDYTATDKRTPGAAVCLENAGVYNAFRTAALNPPNVESSNIIKSTANLVWAQSARNVNEREHSIARTLVPFTANNGDIKVLAYSDDPPNLPPRNEKSKAKGVLLIDNRDTDAAAWFVHTVPKFLAHLGGYSWPAAETAKGHMFLCLAFNEAHLNLVAKAIRYQEPFIYANSLSPELLNQHVELSNLITGTQIRVTPFLEHAKFATKAAANIQAFGKHTKSYSDMYARVLKNKFAANIRIWAPSDARSKSICKGQYQLRKIASPMQLAGSLVSREADSAKWALIEGKNTVCFTTNDYKMNEKRIPGAAVCLENAGVYTAFTAAAFNVEDMYARVLRNKFAASIRVWAPSDTRSKSICNRQYQLRKIVSSMQLAGSQVSREADGTKWALVEGKNTICFFNSGATIDNDAGHSIRRTMADFVANNGNINVLAYSDDPPNLPPMNEKSKTKGALLVHNGAAAWFVHTAPNFLAHLGPYLWPAAETPKGHMFLCLSFNVAQLNSVAKAIRYQEPFIYANNLSPALLNLHNELSNLAKGVQIRVTPFLEHTKFTTKSANGAAANIDAFGKHTKSFADMYARVLKNKFAANIRIWAPSDTRSKSICKGQYQLRKIASPMQFAGSQVSREADSARWALIEGKNTVCFTTNDYKMNEKRIPGAAVCLENAGVYTAFTAAAFIVEGCNK</sequence>
<keyword evidence="3" id="KW-0732">Signal</keyword>
<evidence type="ECO:0000256" key="3">
    <source>
        <dbReference type="SAM" id="SignalP"/>
    </source>
</evidence>
<gene>
    <name evidence="4" type="primary">DNASE2</name>
    <name evidence="4" type="ORF">T05_9630</name>
</gene>
<dbReference type="GO" id="GO:0004531">
    <property type="term" value="F:deoxyribonuclease II activity"/>
    <property type="evidence" value="ECO:0007669"/>
    <property type="project" value="InterPro"/>
</dbReference>
<dbReference type="Proteomes" id="UP000055048">
    <property type="component" value="Unassembled WGS sequence"/>
</dbReference>
<evidence type="ECO:0000256" key="1">
    <source>
        <dbReference type="ARBA" id="ARBA00007527"/>
    </source>
</evidence>
<dbReference type="PANTHER" id="PTHR10858">
    <property type="entry name" value="DEOXYRIBONUCLEASE II"/>
    <property type="match status" value="1"/>
</dbReference>
<name>A0A0V0TUJ8_9BILA</name>
<accession>A0A0V0TUJ8</accession>
<protein>
    <submittedName>
        <fullName evidence="4">Deoxyribonuclease-2-alpha</fullName>
    </submittedName>
</protein>
<evidence type="ECO:0000313" key="5">
    <source>
        <dbReference type="Proteomes" id="UP000055048"/>
    </source>
</evidence>
<evidence type="ECO:0000313" key="4">
    <source>
        <dbReference type="EMBL" id="KRX42606.1"/>
    </source>
</evidence>
<organism evidence="4 5">
    <name type="scientific">Trichinella murrelli</name>
    <dbReference type="NCBI Taxonomy" id="144512"/>
    <lineage>
        <taxon>Eukaryota</taxon>
        <taxon>Metazoa</taxon>
        <taxon>Ecdysozoa</taxon>
        <taxon>Nematoda</taxon>
        <taxon>Enoplea</taxon>
        <taxon>Dorylaimia</taxon>
        <taxon>Trichinellida</taxon>
        <taxon>Trichinellidae</taxon>
        <taxon>Trichinella</taxon>
    </lineage>
</organism>
<feature type="signal peptide" evidence="3">
    <location>
        <begin position="1"/>
        <end position="18"/>
    </location>
</feature>
<keyword evidence="2" id="KW-0378">Hydrolase</keyword>
<dbReference type="InterPro" id="IPR004947">
    <property type="entry name" value="DNase_II"/>
</dbReference>
<evidence type="ECO:0000256" key="2">
    <source>
        <dbReference type="ARBA" id="ARBA00022801"/>
    </source>
</evidence>
<comment type="similarity">
    <text evidence="1">Belongs to the DNase II family.</text>
</comment>
<dbReference type="PANTHER" id="PTHR10858:SF23">
    <property type="entry name" value="DEOXYRIBONUCLEASE II"/>
    <property type="match status" value="1"/>
</dbReference>
<keyword evidence="5" id="KW-1185">Reference proteome</keyword>
<dbReference type="GO" id="GO:0006309">
    <property type="term" value="P:apoptotic DNA fragmentation"/>
    <property type="evidence" value="ECO:0007669"/>
    <property type="project" value="TreeGrafter"/>
</dbReference>
<dbReference type="AlphaFoldDB" id="A0A0V0TUJ8"/>
<dbReference type="EMBL" id="JYDJ01000140">
    <property type="protein sequence ID" value="KRX42606.1"/>
    <property type="molecule type" value="Genomic_DNA"/>
</dbReference>
<reference evidence="4 5" key="1">
    <citation type="submission" date="2015-01" db="EMBL/GenBank/DDBJ databases">
        <title>Evolution of Trichinella species and genotypes.</title>
        <authorList>
            <person name="Korhonen P.K."/>
            <person name="Edoardo P."/>
            <person name="Giuseppe L.R."/>
            <person name="Gasser R.B."/>
        </authorList>
    </citation>
    <scope>NUCLEOTIDE SEQUENCE [LARGE SCALE GENOMIC DNA]</scope>
    <source>
        <strain evidence="4">ISS417</strain>
    </source>
</reference>
<proteinExistence type="inferred from homology"/>
<feature type="chain" id="PRO_5006869444" evidence="3">
    <location>
        <begin position="19"/>
        <end position="972"/>
    </location>
</feature>